<accession>A0A9D1J7D6</accession>
<dbReference type="Gene3D" id="3.40.630.30">
    <property type="match status" value="1"/>
</dbReference>
<dbReference type="CDD" id="cd04301">
    <property type="entry name" value="NAT_SF"/>
    <property type="match status" value="1"/>
</dbReference>
<proteinExistence type="predicted"/>
<reference evidence="2" key="1">
    <citation type="submission" date="2020-10" db="EMBL/GenBank/DDBJ databases">
        <authorList>
            <person name="Gilroy R."/>
        </authorList>
    </citation>
    <scope>NUCLEOTIDE SEQUENCE</scope>
    <source>
        <strain evidence="2">CHK121-14286</strain>
    </source>
</reference>
<dbReference type="Pfam" id="PF00583">
    <property type="entry name" value="Acetyltransf_1"/>
    <property type="match status" value="1"/>
</dbReference>
<comment type="caution">
    <text evidence="2">The sequence shown here is derived from an EMBL/GenBank/DDBJ whole genome shotgun (WGS) entry which is preliminary data.</text>
</comment>
<dbReference type="SUPFAM" id="SSF55729">
    <property type="entry name" value="Acyl-CoA N-acyltransferases (Nat)"/>
    <property type="match status" value="1"/>
</dbReference>
<evidence type="ECO:0000313" key="3">
    <source>
        <dbReference type="Proteomes" id="UP000824200"/>
    </source>
</evidence>
<dbReference type="EMBL" id="DVHL01000001">
    <property type="protein sequence ID" value="HIR65273.1"/>
    <property type="molecule type" value="Genomic_DNA"/>
</dbReference>
<dbReference type="GO" id="GO:0016747">
    <property type="term" value="F:acyltransferase activity, transferring groups other than amino-acyl groups"/>
    <property type="evidence" value="ECO:0007669"/>
    <property type="project" value="InterPro"/>
</dbReference>
<dbReference type="PROSITE" id="PS51186">
    <property type="entry name" value="GNAT"/>
    <property type="match status" value="1"/>
</dbReference>
<dbReference type="Proteomes" id="UP000824200">
    <property type="component" value="Unassembled WGS sequence"/>
</dbReference>
<protein>
    <submittedName>
        <fullName evidence="2">GNAT family N-acetyltransferase</fullName>
    </submittedName>
</protein>
<organism evidence="2 3">
    <name type="scientific">Candidatus Fimimonas gallinarum</name>
    <dbReference type="NCBI Taxonomy" id="2840821"/>
    <lineage>
        <taxon>Bacteria</taxon>
        <taxon>Pseudomonadati</taxon>
        <taxon>Myxococcota</taxon>
        <taxon>Myxococcia</taxon>
        <taxon>Myxococcales</taxon>
        <taxon>Cystobacterineae</taxon>
        <taxon>Myxococcaceae</taxon>
        <taxon>Myxococcaceae incertae sedis</taxon>
        <taxon>Candidatus Fimimonas</taxon>
    </lineage>
</organism>
<dbReference type="InterPro" id="IPR016181">
    <property type="entry name" value="Acyl_CoA_acyltransferase"/>
</dbReference>
<reference evidence="2" key="2">
    <citation type="journal article" date="2021" name="PeerJ">
        <title>Extensive microbial diversity within the chicken gut microbiome revealed by metagenomics and culture.</title>
        <authorList>
            <person name="Gilroy R."/>
            <person name="Ravi A."/>
            <person name="Getino M."/>
            <person name="Pursley I."/>
            <person name="Horton D.L."/>
            <person name="Alikhan N.F."/>
            <person name="Baker D."/>
            <person name="Gharbi K."/>
            <person name="Hall N."/>
            <person name="Watson M."/>
            <person name="Adriaenssens E.M."/>
            <person name="Foster-Nyarko E."/>
            <person name="Jarju S."/>
            <person name="Secka A."/>
            <person name="Antonio M."/>
            <person name="Oren A."/>
            <person name="Chaudhuri R.R."/>
            <person name="La Ragione R."/>
            <person name="Hildebrand F."/>
            <person name="Pallen M.J."/>
        </authorList>
    </citation>
    <scope>NUCLEOTIDE SEQUENCE</scope>
    <source>
        <strain evidence="2">CHK121-14286</strain>
    </source>
</reference>
<gene>
    <name evidence="2" type="ORF">IAC95_00040</name>
</gene>
<sequence length="175" mass="20482">MHLQQISPDTGLYDWAVQLLKIAFPAEERRDDAEQLKVMSHPDYRLCAIFDKIPVGVVGYWETPQFVYLENFCISPEKRNGGYGSKTLQLLSSSDKLLVLEIELPVDELTIRRKNFYLRNGMVSNAFLHIQPHYRKQDADLPLEVLSFRRPLSQEEYNVFRKYLDDNVDVITRKC</sequence>
<dbReference type="InterPro" id="IPR000182">
    <property type="entry name" value="GNAT_dom"/>
</dbReference>
<feature type="domain" description="N-acetyltransferase" evidence="1">
    <location>
        <begin position="1"/>
        <end position="140"/>
    </location>
</feature>
<dbReference type="AlphaFoldDB" id="A0A9D1J7D6"/>
<evidence type="ECO:0000313" key="2">
    <source>
        <dbReference type="EMBL" id="HIR65273.1"/>
    </source>
</evidence>
<evidence type="ECO:0000259" key="1">
    <source>
        <dbReference type="PROSITE" id="PS51186"/>
    </source>
</evidence>
<name>A0A9D1J7D6_9BACT</name>